<protein>
    <submittedName>
        <fullName evidence="1">Uncharacterized protein</fullName>
    </submittedName>
</protein>
<reference evidence="1 2" key="1">
    <citation type="submission" date="2020-07" db="EMBL/GenBank/DDBJ databases">
        <title>Vallitalea guaymasensis genome.</title>
        <authorList>
            <person name="Postec A."/>
        </authorList>
    </citation>
    <scope>NUCLEOTIDE SEQUENCE [LARGE SCALE GENOMIC DNA]</scope>
    <source>
        <strain evidence="1 2">Ra1766G1</strain>
    </source>
</reference>
<evidence type="ECO:0000313" key="2">
    <source>
        <dbReference type="Proteomes" id="UP000677305"/>
    </source>
</evidence>
<dbReference type="RefSeq" id="WP_212690043.1">
    <property type="nucleotide sequence ID" value="NZ_CP058561.1"/>
</dbReference>
<dbReference type="SUPFAM" id="SSF53850">
    <property type="entry name" value="Periplasmic binding protein-like II"/>
    <property type="match status" value="1"/>
</dbReference>
<organism evidence="1 2">
    <name type="scientific">Vallitalea guaymasensis</name>
    <dbReference type="NCBI Taxonomy" id="1185412"/>
    <lineage>
        <taxon>Bacteria</taxon>
        <taxon>Bacillati</taxon>
        <taxon>Bacillota</taxon>
        <taxon>Clostridia</taxon>
        <taxon>Lachnospirales</taxon>
        <taxon>Vallitaleaceae</taxon>
        <taxon>Vallitalea</taxon>
    </lineage>
</organism>
<dbReference type="Proteomes" id="UP000677305">
    <property type="component" value="Chromosome"/>
</dbReference>
<name>A0A8J8MBA2_9FIRM</name>
<gene>
    <name evidence="1" type="ORF">HYG85_13080</name>
</gene>
<accession>A0A8J8MBA2</accession>
<dbReference type="PROSITE" id="PS51257">
    <property type="entry name" value="PROKAR_LIPOPROTEIN"/>
    <property type="match status" value="1"/>
</dbReference>
<dbReference type="AlphaFoldDB" id="A0A8J8MBA2"/>
<dbReference type="KEGG" id="vgu:HYG85_13080"/>
<evidence type="ECO:0000313" key="1">
    <source>
        <dbReference type="EMBL" id="QUH29789.1"/>
    </source>
</evidence>
<keyword evidence="2" id="KW-1185">Reference proteome</keyword>
<dbReference type="Gene3D" id="3.40.190.10">
    <property type="entry name" value="Periplasmic binding protein-like II"/>
    <property type="match status" value="2"/>
</dbReference>
<proteinExistence type="predicted"/>
<dbReference type="EMBL" id="CP058561">
    <property type="protein sequence ID" value="QUH29789.1"/>
    <property type="molecule type" value="Genomic_DNA"/>
</dbReference>
<sequence length="611" mass="70515">MVLKKTRVLGTLIVLTLIVSLLGGCGKKESVDSSNGGKDEKVAAKRLHLTMWSAQDTDYIASEVPKKNIVKSWLTKETNVDLDNIFGNGGGSLDSKLTQLLAADNLPHLLRTSALTHLTKLDEAEKLWTLTPEMLQEYAPHVWEKIPDYMWEQATIDGKIMGIPFNLGVQKGISDDISEKLYDAASLPNSDVMFAGHTSVWVRDDILKKIYPEAKTYDELVELLNEKNEPIGEEIMDVPIKTTQDYIDFFYKVKELNLKEGDKPVYAFGYNGGDNWMALSFFGADLMGYRGHFYTGSWDPINERVRLNLLEPVFKESALVQNRLIRDKVFEPESLVHTQAQFVEKVKNGLYACAILSYVGQPDIINKELKDAGKDFQYRPLYTQISNKKEYPDYNERPTWYDMVGLLKTIKKDDLPQVLNWIDVQFTDEFEDVYYWGSKEDGLYTEENGKRKFNDEKFNKYFVDMDTSKSNLSEFEGLANDQCTVYTRFMLQSEYYPVVYNDNIKYLPTNMSGFKFKMSSPHVKDLQYFPPAHPWSPEFADIPELQEFWNARQQWEDPFKLVFVAKSDEEFEEKWQKATDTLKSVADIDKMLDQMTEIAKKEADKLKELNK</sequence>